<evidence type="ECO:0000313" key="2">
    <source>
        <dbReference type="Proteomes" id="UP001057402"/>
    </source>
</evidence>
<keyword evidence="2" id="KW-1185">Reference proteome</keyword>
<gene>
    <name evidence="1" type="ORF">MLD38_006139</name>
</gene>
<sequence>MLMGKHSALRNARFPIPFINHKLGLGNDMRKSHGEREGDGSFICRRDREDLEDDDAADMLSMDDTSRYSLSRDVLPALGGRSDRRVKLRRFVVSPFDHRYRLWETFLVLLVFYTAWVSPFEFGFIERPHGPLAVTDNVVNGLFAVDIVLTFFVAYLDKISYLLVDEPKRIAWKYVKTWFMLDVISTIPYEVVRSILPPPLEPYGIFTMLRLWRLRRVSCMFARLEKDRNINYFCIRCVKLISVTLFAVHTAGCFYYFIAAHYKNPRDTWIGYGDLHPVNSQEMVFDICYMLFNLGLTSYIIGNMTNLVVHGTSRTRQFRDTIQAASNFAHRNQLPVRLEDQMLAHLCLKYRTDSEGLQQQEFLDSLPKAIQSGISHFLFYSLIDQVYLFTGVSNDLLFQLVAEMKPEYFPPREDVILQNEAPTDLYILVTGAVELIMQRNGVEVVISEAKKVDVIGEIGVLCYRPQLYTVRTKRLSQLLRLNRTSFLNIVQANVGDGTVIMNNLLQHLKERKEPLMEEILKETEHLLARGRMEVPLSLGFAATRDDHQLLHQLLRHGSDPNEADKNGRTAMHIAASLGSERCIALLLEYGGDPNSRDLEGIVPLWDALLGKHEHVARQLMENGASLSSGDIGQFACIAVEQNNLGLLREMVKYGYDLTVPNSSGTTPLHLAVSEGNVEVVKFLLERNANLDKPDADGWTPRALADYQGHEDIKLLFQNVKESSQQPRVSFTGVAEPPQSSFHPRSSRASYISRYSSESAMYPRLSKYSSEPAIAPYATVVNPPVQDGGNWSSNRRRRRASNYQNSLIGIMSAAKAGEKDMISSPHNFANLNRDRGRSRVIISCPDDSITTGKLVLLPDSLEELLMIGSTKFGHSVTRVLTKEGAEIEDIETIRDGDHLILEFDHGPGDSNGPP</sequence>
<comment type="caution">
    <text evidence="1">The sequence shown here is derived from an EMBL/GenBank/DDBJ whole genome shotgun (WGS) entry which is preliminary data.</text>
</comment>
<evidence type="ECO:0000313" key="1">
    <source>
        <dbReference type="EMBL" id="KAI4379900.1"/>
    </source>
</evidence>
<name>A0ACB9RLY4_9MYRT</name>
<protein>
    <submittedName>
        <fullName evidence="1">Uncharacterized protein</fullName>
    </submittedName>
</protein>
<dbReference type="Proteomes" id="UP001057402">
    <property type="component" value="Chromosome 3"/>
</dbReference>
<reference evidence="2" key="1">
    <citation type="journal article" date="2023" name="Front. Plant Sci.">
        <title>Chromosomal-level genome assembly of Melastoma candidum provides insights into trichome evolution.</title>
        <authorList>
            <person name="Zhong Y."/>
            <person name="Wu W."/>
            <person name="Sun C."/>
            <person name="Zou P."/>
            <person name="Liu Y."/>
            <person name="Dai S."/>
            <person name="Zhou R."/>
        </authorList>
    </citation>
    <scope>NUCLEOTIDE SEQUENCE [LARGE SCALE GENOMIC DNA]</scope>
</reference>
<proteinExistence type="predicted"/>
<dbReference type="EMBL" id="CM042882">
    <property type="protein sequence ID" value="KAI4379900.1"/>
    <property type="molecule type" value="Genomic_DNA"/>
</dbReference>
<organism evidence="1 2">
    <name type="scientific">Melastoma candidum</name>
    <dbReference type="NCBI Taxonomy" id="119954"/>
    <lineage>
        <taxon>Eukaryota</taxon>
        <taxon>Viridiplantae</taxon>
        <taxon>Streptophyta</taxon>
        <taxon>Embryophyta</taxon>
        <taxon>Tracheophyta</taxon>
        <taxon>Spermatophyta</taxon>
        <taxon>Magnoliopsida</taxon>
        <taxon>eudicotyledons</taxon>
        <taxon>Gunneridae</taxon>
        <taxon>Pentapetalae</taxon>
        <taxon>rosids</taxon>
        <taxon>malvids</taxon>
        <taxon>Myrtales</taxon>
        <taxon>Melastomataceae</taxon>
        <taxon>Melastomatoideae</taxon>
        <taxon>Melastomateae</taxon>
        <taxon>Melastoma</taxon>
    </lineage>
</organism>
<accession>A0ACB9RLY4</accession>